<gene>
    <name evidence="1" type="ORF">B0H16DRAFT_1885526</name>
</gene>
<evidence type="ECO:0000313" key="1">
    <source>
        <dbReference type="EMBL" id="KAJ7757499.1"/>
    </source>
</evidence>
<dbReference type="PANTHER" id="PTHR38926:SF5">
    <property type="entry name" value="F-BOX AND LEUCINE-RICH REPEAT PROTEIN 6"/>
    <property type="match status" value="1"/>
</dbReference>
<dbReference type="EMBL" id="JARKIB010000044">
    <property type="protein sequence ID" value="KAJ7757499.1"/>
    <property type="molecule type" value="Genomic_DNA"/>
</dbReference>
<dbReference type="PANTHER" id="PTHR38926">
    <property type="entry name" value="F-BOX DOMAIN CONTAINING PROTEIN, EXPRESSED"/>
    <property type="match status" value="1"/>
</dbReference>
<keyword evidence="2" id="KW-1185">Reference proteome</keyword>
<dbReference type="AlphaFoldDB" id="A0AAD7NEG6"/>
<sequence>MLAKLKQRLRLRRNTAQKSAPVLGGIGLLPFEILGSEIFPRVVHTERLYDPWHSTLLSLACVCTRWRNIVHSTPSLWNQCIWINTRQFSGLQPSRRNRLVEKYFEALRMCLTRSAPLLVSISIDWSAFEPDRKDFARAVDLISDAAARIEFLRVSSLCKDDAGVCVLRALERLPTLQALTEIEFSFLGGAVLQPFSVMNAPRLRRVNLSAGPDPLNLVSFPWPQLTHLTLAARPLACLAVLAKCSNSVSAVLHHMYTFEPNDTAPTATLLHLTSLSLTVSATLIQAAGNLNLPALTSLELIYDGNTMMLPHLEIFSHLPFGNVRRLTLEFYGAEMIGTATLCALLHCTPSVTAIILKSTTYIHNALVNALVLRADVRSKLFIPQLEFFSIGWSVDNGDLDLEQLKAMLGSWVVGAGLRRVVYKEEPYHISALVT</sequence>
<accession>A0AAD7NEG6</accession>
<dbReference type="InterPro" id="IPR032675">
    <property type="entry name" value="LRR_dom_sf"/>
</dbReference>
<name>A0AAD7NEG6_9AGAR</name>
<reference evidence="1" key="1">
    <citation type="submission" date="2023-03" db="EMBL/GenBank/DDBJ databases">
        <title>Massive genome expansion in bonnet fungi (Mycena s.s.) driven by repeated elements and novel gene families across ecological guilds.</title>
        <authorList>
            <consortium name="Lawrence Berkeley National Laboratory"/>
            <person name="Harder C.B."/>
            <person name="Miyauchi S."/>
            <person name="Viragh M."/>
            <person name="Kuo A."/>
            <person name="Thoen E."/>
            <person name="Andreopoulos B."/>
            <person name="Lu D."/>
            <person name="Skrede I."/>
            <person name="Drula E."/>
            <person name="Henrissat B."/>
            <person name="Morin E."/>
            <person name="Kohler A."/>
            <person name="Barry K."/>
            <person name="LaButti K."/>
            <person name="Morin E."/>
            <person name="Salamov A."/>
            <person name="Lipzen A."/>
            <person name="Mereny Z."/>
            <person name="Hegedus B."/>
            <person name="Baldrian P."/>
            <person name="Stursova M."/>
            <person name="Weitz H."/>
            <person name="Taylor A."/>
            <person name="Grigoriev I.V."/>
            <person name="Nagy L.G."/>
            <person name="Martin F."/>
            <person name="Kauserud H."/>
        </authorList>
    </citation>
    <scope>NUCLEOTIDE SEQUENCE</scope>
    <source>
        <strain evidence="1">CBHHK182m</strain>
    </source>
</reference>
<dbReference type="Gene3D" id="3.80.10.10">
    <property type="entry name" value="Ribonuclease Inhibitor"/>
    <property type="match status" value="1"/>
</dbReference>
<evidence type="ECO:0000313" key="2">
    <source>
        <dbReference type="Proteomes" id="UP001215598"/>
    </source>
</evidence>
<evidence type="ECO:0008006" key="3">
    <source>
        <dbReference type="Google" id="ProtNLM"/>
    </source>
</evidence>
<protein>
    <recommendedName>
        <fullName evidence="3">F-box domain-containing protein</fullName>
    </recommendedName>
</protein>
<dbReference type="Proteomes" id="UP001215598">
    <property type="component" value="Unassembled WGS sequence"/>
</dbReference>
<comment type="caution">
    <text evidence="1">The sequence shown here is derived from an EMBL/GenBank/DDBJ whole genome shotgun (WGS) entry which is preliminary data.</text>
</comment>
<proteinExistence type="predicted"/>
<organism evidence="1 2">
    <name type="scientific">Mycena metata</name>
    <dbReference type="NCBI Taxonomy" id="1033252"/>
    <lineage>
        <taxon>Eukaryota</taxon>
        <taxon>Fungi</taxon>
        <taxon>Dikarya</taxon>
        <taxon>Basidiomycota</taxon>
        <taxon>Agaricomycotina</taxon>
        <taxon>Agaricomycetes</taxon>
        <taxon>Agaricomycetidae</taxon>
        <taxon>Agaricales</taxon>
        <taxon>Marasmiineae</taxon>
        <taxon>Mycenaceae</taxon>
        <taxon>Mycena</taxon>
    </lineage>
</organism>